<evidence type="ECO:0000256" key="5">
    <source>
        <dbReference type="ARBA" id="ARBA00022692"/>
    </source>
</evidence>
<dbReference type="SUPFAM" id="SSF161098">
    <property type="entry name" value="MetI-like"/>
    <property type="match status" value="1"/>
</dbReference>
<evidence type="ECO:0000256" key="2">
    <source>
        <dbReference type="ARBA" id="ARBA00007069"/>
    </source>
</evidence>
<keyword evidence="5 8" id="KW-0812">Transmembrane</keyword>
<feature type="domain" description="ABC transmembrane type-1" evidence="9">
    <location>
        <begin position="58"/>
        <end position="261"/>
    </location>
</feature>
<keyword evidence="7 8" id="KW-0472">Membrane</keyword>
<feature type="transmembrane region" description="Helical" evidence="8">
    <location>
        <begin position="96"/>
        <end position="120"/>
    </location>
</feature>
<dbReference type="RefSeq" id="WP_210062282.1">
    <property type="nucleotide sequence ID" value="NZ_JAGGLJ010000028.1"/>
</dbReference>
<dbReference type="PANTHER" id="PTHR43470">
    <property type="entry name" value="PHOSPHATE TRANSPORT SYSTEM PERMEASE PROTEIN PSTA-RELATED"/>
    <property type="match status" value="1"/>
</dbReference>
<dbReference type="PANTHER" id="PTHR43470:SF3">
    <property type="entry name" value="PHOSPHATE TRANSPORT SYSTEM PERMEASE PROTEIN PSTA-RELATED"/>
    <property type="match status" value="1"/>
</dbReference>
<feature type="transmembrane region" description="Helical" evidence="8">
    <location>
        <begin position="243"/>
        <end position="260"/>
    </location>
</feature>
<dbReference type="InterPro" id="IPR005672">
    <property type="entry name" value="Phosphate_PstA"/>
</dbReference>
<evidence type="ECO:0000259" key="9">
    <source>
        <dbReference type="PROSITE" id="PS50928"/>
    </source>
</evidence>
<evidence type="ECO:0000256" key="7">
    <source>
        <dbReference type="ARBA" id="ARBA00023136"/>
    </source>
</evidence>
<dbReference type="Proteomes" id="UP001519306">
    <property type="component" value="Unassembled WGS sequence"/>
</dbReference>
<accession>A0ABS4KEJ8</accession>
<gene>
    <name evidence="10" type="ORF">J2Z71_001762</name>
</gene>
<dbReference type="EMBL" id="JAGGLJ010000028">
    <property type="protein sequence ID" value="MBP2026202.1"/>
    <property type="molecule type" value="Genomic_DNA"/>
</dbReference>
<dbReference type="Gene3D" id="1.10.3720.10">
    <property type="entry name" value="MetI-like"/>
    <property type="match status" value="1"/>
</dbReference>
<keyword evidence="6 8" id="KW-1133">Transmembrane helix</keyword>
<dbReference type="Pfam" id="PF00528">
    <property type="entry name" value="BPD_transp_1"/>
    <property type="match status" value="1"/>
</dbReference>
<keyword evidence="3" id="KW-0813">Transport</keyword>
<evidence type="ECO:0000256" key="6">
    <source>
        <dbReference type="ARBA" id="ARBA00022989"/>
    </source>
</evidence>
<feature type="transmembrane region" description="Helical" evidence="8">
    <location>
        <begin position="178"/>
        <end position="199"/>
    </location>
</feature>
<feature type="transmembrane region" description="Helical" evidence="8">
    <location>
        <begin position="52"/>
        <end position="84"/>
    </location>
</feature>
<dbReference type="InterPro" id="IPR035906">
    <property type="entry name" value="MetI-like_sf"/>
</dbReference>
<dbReference type="InterPro" id="IPR000515">
    <property type="entry name" value="MetI-like"/>
</dbReference>
<feature type="transmembrane region" description="Helical" evidence="8">
    <location>
        <begin position="12"/>
        <end position="32"/>
    </location>
</feature>
<evidence type="ECO:0000256" key="4">
    <source>
        <dbReference type="ARBA" id="ARBA00022475"/>
    </source>
</evidence>
<comment type="subcellular location">
    <subcellularLocation>
        <location evidence="1 8">Cell membrane</location>
        <topology evidence="1 8">Multi-pass membrane protein</topology>
    </subcellularLocation>
</comment>
<proteinExistence type="inferred from homology"/>
<evidence type="ECO:0000256" key="1">
    <source>
        <dbReference type="ARBA" id="ARBA00004651"/>
    </source>
</evidence>
<comment type="similarity">
    <text evidence="2 8">Belongs to the binding-protein-dependent transport system permease family. CysTW subfamily.</text>
</comment>
<sequence>MKKKLSFYKIATRLSMFITFGSLFVIVSYVLLRGIPNFKLSMLSLNYTSENVSMLPSIITTLIVVALSILIATPIGVFTAIYLVEYAKKGSKAVDIIRLAAETLAGIPSIVYGLFGMILFVSTLGFRYSILSGVLTVSIMILPLIIRSTEEALKSVSDSIRQASFALGAGKLRTIFKVVLPVAVPGIVSGIVLATGRIVGETACLIYTLGTATKIPNSIFSSSRTLALHMYMLSSEGKHIGEGYATAMVLLLFVLLINYISNKIASKFMEAKV</sequence>
<evidence type="ECO:0000256" key="3">
    <source>
        <dbReference type="ARBA" id="ARBA00022448"/>
    </source>
</evidence>
<evidence type="ECO:0000313" key="10">
    <source>
        <dbReference type="EMBL" id="MBP2026202.1"/>
    </source>
</evidence>
<reference evidence="10 11" key="1">
    <citation type="submission" date="2021-03" db="EMBL/GenBank/DDBJ databases">
        <title>Genomic Encyclopedia of Type Strains, Phase IV (KMG-IV): sequencing the most valuable type-strain genomes for metagenomic binning, comparative biology and taxonomic classification.</title>
        <authorList>
            <person name="Goeker M."/>
        </authorList>
    </citation>
    <scope>NUCLEOTIDE SEQUENCE [LARGE SCALE GENOMIC DNA]</scope>
    <source>
        <strain evidence="10 11">DSM 27563</strain>
    </source>
</reference>
<evidence type="ECO:0000313" key="11">
    <source>
        <dbReference type="Proteomes" id="UP001519306"/>
    </source>
</evidence>
<dbReference type="NCBIfam" id="TIGR00974">
    <property type="entry name" value="3a0107s02c"/>
    <property type="match status" value="1"/>
</dbReference>
<comment type="caution">
    <text evidence="10">The sequence shown here is derived from an EMBL/GenBank/DDBJ whole genome shotgun (WGS) entry which is preliminary data.</text>
</comment>
<feature type="transmembrane region" description="Helical" evidence="8">
    <location>
        <begin position="126"/>
        <end position="146"/>
    </location>
</feature>
<evidence type="ECO:0000256" key="8">
    <source>
        <dbReference type="RuleBase" id="RU363043"/>
    </source>
</evidence>
<dbReference type="PROSITE" id="PS50928">
    <property type="entry name" value="ABC_TM1"/>
    <property type="match status" value="1"/>
</dbReference>
<keyword evidence="4 8" id="KW-1003">Cell membrane</keyword>
<dbReference type="CDD" id="cd06261">
    <property type="entry name" value="TM_PBP2"/>
    <property type="match status" value="1"/>
</dbReference>
<keyword evidence="11" id="KW-1185">Reference proteome</keyword>
<name>A0ABS4KEJ8_9FIRM</name>
<organism evidence="10 11">
    <name type="scientific">Peptoniphilus stercorisuis</name>
    <dbReference type="NCBI Taxonomy" id="1436965"/>
    <lineage>
        <taxon>Bacteria</taxon>
        <taxon>Bacillati</taxon>
        <taxon>Bacillota</taxon>
        <taxon>Tissierellia</taxon>
        <taxon>Tissierellales</taxon>
        <taxon>Peptoniphilaceae</taxon>
        <taxon>Peptoniphilus</taxon>
    </lineage>
</organism>
<protein>
    <recommendedName>
        <fullName evidence="8">Phosphate transport system permease protein PstA</fullName>
    </recommendedName>
</protein>